<keyword evidence="8" id="KW-0732">Signal</keyword>
<feature type="chain" id="PRO_5029502110" evidence="8">
    <location>
        <begin position="22"/>
        <end position="1082"/>
    </location>
</feature>
<organism evidence="10 11">
    <name type="scientific">Hallella mizrahii</name>
    <dbReference type="NCBI Taxonomy" id="2606637"/>
    <lineage>
        <taxon>Bacteria</taxon>
        <taxon>Pseudomonadati</taxon>
        <taxon>Bacteroidota</taxon>
        <taxon>Bacteroidia</taxon>
        <taxon>Bacteroidales</taxon>
        <taxon>Prevotellaceae</taxon>
        <taxon>Hallella</taxon>
    </lineage>
</organism>
<keyword evidence="2 7" id="KW-0813">Transport</keyword>
<dbReference type="Gene3D" id="2.40.170.20">
    <property type="entry name" value="TonB-dependent receptor, beta-barrel domain"/>
    <property type="match status" value="1"/>
</dbReference>
<gene>
    <name evidence="10" type="ORF">FYJ73_12080</name>
</gene>
<dbReference type="InterPro" id="IPR037066">
    <property type="entry name" value="Plug_dom_sf"/>
</dbReference>
<reference evidence="10 11" key="1">
    <citation type="submission" date="2019-08" db="EMBL/GenBank/DDBJ databases">
        <title>In-depth cultivation of the pig gut microbiome towards novel bacterial diversity and tailored functional studies.</title>
        <authorList>
            <person name="Wylensek D."/>
            <person name="Hitch T.C.A."/>
            <person name="Clavel T."/>
        </authorList>
    </citation>
    <scope>NUCLEOTIDE SEQUENCE [LARGE SCALE GENOMIC DNA]</scope>
    <source>
        <strain evidence="10 11">LKV-178-WT-2A</strain>
    </source>
</reference>
<evidence type="ECO:0000259" key="9">
    <source>
        <dbReference type="Pfam" id="PF07715"/>
    </source>
</evidence>
<dbReference type="NCBIfam" id="TIGR04057">
    <property type="entry name" value="SusC_RagA_signa"/>
    <property type="match status" value="1"/>
</dbReference>
<keyword evidence="5 7" id="KW-0472">Membrane</keyword>
<evidence type="ECO:0000313" key="11">
    <source>
        <dbReference type="Proteomes" id="UP000438914"/>
    </source>
</evidence>
<evidence type="ECO:0000256" key="1">
    <source>
        <dbReference type="ARBA" id="ARBA00004571"/>
    </source>
</evidence>
<dbReference type="NCBIfam" id="TIGR04056">
    <property type="entry name" value="OMP_RagA_SusC"/>
    <property type="match status" value="1"/>
</dbReference>
<name>A0A7K0KHT2_9BACT</name>
<comment type="subcellular location">
    <subcellularLocation>
        <location evidence="1 7">Cell outer membrane</location>
        <topology evidence="1 7">Multi-pass membrane protein</topology>
    </subcellularLocation>
</comment>
<keyword evidence="3 7" id="KW-1134">Transmembrane beta strand</keyword>
<evidence type="ECO:0000256" key="4">
    <source>
        <dbReference type="ARBA" id="ARBA00022692"/>
    </source>
</evidence>
<dbReference type="InterPro" id="IPR023997">
    <property type="entry name" value="TonB-dep_OMP_SusC/RagA_CS"/>
</dbReference>
<comment type="similarity">
    <text evidence="7">Belongs to the TonB-dependent receptor family.</text>
</comment>
<accession>A0A7K0KHT2</accession>
<dbReference type="InterPro" id="IPR039426">
    <property type="entry name" value="TonB-dep_rcpt-like"/>
</dbReference>
<feature type="domain" description="TonB-dependent receptor plug" evidence="9">
    <location>
        <begin position="112"/>
        <end position="219"/>
    </location>
</feature>
<dbReference type="InterPro" id="IPR036942">
    <property type="entry name" value="Beta-barrel_TonB_sf"/>
</dbReference>
<dbReference type="GO" id="GO:0009279">
    <property type="term" value="C:cell outer membrane"/>
    <property type="evidence" value="ECO:0007669"/>
    <property type="project" value="UniProtKB-SubCell"/>
</dbReference>
<proteinExistence type="inferred from homology"/>
<protein>
    <submittedName>
        <fullName evidence="10">TonB-dependent receptor</fullName>
    </submittedName>
</protein>
<dbReference type="InterPro" id="IPR012910">
    <property type="entry name" value="Plug_dom"/>
</dbReference>
<evidence type="ECO:0000256" key="3">
    <source>
        <dbReference type="ARBA" id="ARBA00022452"/>
    </source>
</evidence>
<evidence type="ECO:0000256" key="5">
    <source>
        <dbReference type="ARBA" id="ARBA00023136"/>
    </source>
</evidence>
<dbReference type="Pfam" id="PF13715">
    <property type="entry name" value="CarbopepD_reg_2"/>
    <property type="match status" value="1"/>
</dbReference>
<dbReference type="SUPFAM" id="SSF49464">
    <property type="entry name" value="Carboxypeptidase regulatory domain-like"/>
    <property type="match status" value="1"/>
</dbReference>
<keyword evidence="11" id="KW-1185">Reference proteome</keyword>
<dbReference type="Pfam" id="PF07715">
    <property type="entry name" value="Plug"/>
    <property type="match status" value="1"/>
</dbReference>
<evidence type="ECO:0000256" key="2">
    <source>
        <dbReference type="ARBA" id="ARBA00022448"/>
    </source>
</evidence>
<evidence type="ECO:0000256" key="8">
    <source>
        <dbReference type="SAM" id="SignalP"/>
    </source>
</evidence>
<evidence type="ECO:0000256" key="6">
    <source>
        <dbReference type="ARBA" id="ARBA00023237"/>
    </source>
</evidence>
<dbReference type="Gene3D" id="2.60.40.1120">
    <property type="entry name" value="Carboxypeptidase-like, regulatory domain"/>
    <property type="match status" value="1"/>
</dbReference>
<dbReference type="RefSeq" id="WP_154534979.1">
    <property type="nucleotide sequence ID" value="NZ_VUNG01000036.1"/>
</dbReference>
<feature type="signal peptide" evidence="8">
    <location>
        <begin position="1"/>
        <end position="21"/>
    </location>
</feature>
<keyword evidence="4 7" id="KW-0812">Transmembrane</keyword>
<sequence>MEKRLMTLLAGTFLFAGSVMAQTNVSGTVTSGDDGEPVVGAAVKVEGTNTGTVTDVNGHFQLNAPAGAKLVVTYLGMKPQTVKAGGNMKVVLQNDNKTLDEVMVVAYGTQKKSTFTGSAAVVNSKDIAKVEVTNAVDALKGKAAGIQINTASGMPGSTPTIRIRGINSINAGSDPLIVVDGSPYDGSLNNINPADVESLTVLKDAASTALYGARGGNGVVLITTKSGRRGQATNITVDAKWGSNSRGVPYYNVIDSPAKYYEMWYQGLYNYGMNKLGYSADEAWKFANANMVDPSAENSYSLHYNVYTMPDGQMMIGKNGKLNPYATLGRYMTRNGASYYLTPDNWDDALYSNALRQEYTVTANGSTDRSTFYISGNYLDNEGITTASDYKRFTGRMKADYQLKPWLKIGGNGNYVHYNQNYLGDDGSSASSGNVFAMTYMAPIYPLYIRDGKGNIIYDTNSRLNMYDYGDQTQEVGYGLTRPYMTQTNPLSSNQLDTHNTEGNSFNGVGTIEVRLPYGFKITSINSVYLNEYRTTETTNPFFGQYKSSNGQVDKETWRTWAYNYQQLLDWTHSYGKHNISATFGHEYYRTRGYELYGSKSNQYSVFNKELAGAVVKGSANSYTTDYNDERYLGRVNYDYDGIYFLSGSWTREASSNFAPKNRWGSFWALGLGWMINKEKWFNASWVDELKLKASYGENGNDQIGSYRYITTYSITNSNDKVSLVPRSLGNEDISWEKNAKFNVGADFSLFNRRLYGSIEYYANKTRDMLMWFPLPASFGYTGYYSNVGNVLNDGVEIDLHGDIIRTKDLTWTMNANLTTNHNEITKLPAERRTQHLDYENQDGYSSSSYFYTQGSSIYSYYTKKYAGVDPNTGESLWYKTTYKKDENGNILKDANGHNVVDGLETTSNYSSADTYNVGDVMPDVYGGFGTSVNWKGIDFSIDFTYQLGGKVYDGTYAGLMSGNDAGFGMHTDLLNAWSKDNTTSNIPRIQYGDSYTAAGSDRFLTSASYLSLQNITLGYTLPTQWVRHLGIGSIRIYGVADNIWVWSKRQGLDPRQSISGGASSAYYSAVRTISGGITVNF</sequence>
<dbReference type="SUPFAM" id="SSF56935">
    <property type="entry name" value="Porins"/>
    <property type="match status" value="1"/>
</dbReference>
<dbReference type="InterPro" id="IPR023996">
    <property type="entry name" value="TonB-dep_OMP_SusC/RagA"/>
</dbReference>
<keyword evidence="10" id="KW-0675">Receptor</keyword>
<dbReference type="AlphaFoldDB" id="A0A7K0KHT2"/>
<dbReference type="InterPro" id="IPR008969">
    <property type="entry name" value="CarboxyPept-like_regulatory"/>
</dbReference>
<dbReference type="Gene3D" id="2.170.130.10">
    <property type="entry name" value="TonB-dependent receptor, plug domain"/>
    <property type="match status" value="1"/>
</dbReference>
<dbReference type="Proteomes" id="UP000438914">
    <property type="component" value="Unassembled WGS sequence"/>
</dbReference>
<dbReference type="PROSITE" id="PS52016">
    <property type="entry name" value="TONB_DEPENDENT_REC_3"/>
    <property type="match status" value="1"/>
</dbReference>
<keyword evidence="6 7" id="KW-0998">Cell outer membrane</keyword>
<dbReference type="EMBL" id="VUNG01000036">
    <property type="protein sequence ID" value="MST85392.1"/>
    <property type="molecule type" value="Genomic_DNA"/>
</dbReference>
<comment type="caution">
    <text evidence="10">The sequence shown here is derived from an EMBL/GenBank/DDBJ whole genome shotgun (WGS) entry which is preliminary data.</text>
</comment>
<evidence type="ECO:0000256" key="7">
    <source>
        <dbReference type="PROSITE-ProRule" id="PRU01360"/>
    </source>
</evidence>
<evidence type="ECO:0000313" key="10">
    <source>
        <dbReference type="EMBL" id="MST85392.1"/>
    </source>
</evidence>